<proteinExistence type="predicted"/>
<dbReference type="Proteomes" id="UP000029917">
    <property type="component" value="Unassembled WGS sequence"/>
</dbReference>
<evidence type="ECO:0000256" key="1">
    <source>
        <dbReference type="SAM" id="Phobius"/>
    </source>
</evidence>
<reference evidence="2 3" key="1">
    <citation type="submission" date="2014-09" db="EMBL/GenBank/DDBJ databases">
        <authorList>
            <person name="McGinnis J.M."/>
            <person name="Wolfgang W.J."/>
        </authorList>
    </citation>
    <scope>NUCLEOTIDE SEQUENCE [LARGE SCALE GENOMIC DNA]</scope>
    <source>
        <strain evidence="2 3">HAMBI 3106</strain>
    </source>
</reference>
<keyword evidence="1" id="KW-0472">Membrane</keyword>
<dbReference type="STRING" id="690417.IC63_14040"/>
<dbReference type="AlphaFoldDB" id="A0A099EY04"/>
<accession>A0A099EY04</accession>
<dbReference type="PANTHER" id="PTHR35813:SF1">
    <property type="entry name" value="INNER MEMBRANE PROTEIN YBAN"/>
    <property type="match status" value="1"/>
</dbReference>
<evidence type="ECO:0000313" key="3">
    <source>
        <dbReference type="Proteomes" id="UP000029917"/>
    </source>
</evidence>
<dbReference type="RefSeq" id="WP_036721166.1">
    <property type="nucleotide sequence ID" value="NZ_JRKS01000060.1"/>
</dbReference>
<comment type="caution">
    <text evidence="2">The sequence shown here is derived from an EMBL/GenBank/DDBJ whole genome shotgun (WGS) entry which is preliminary data.</text>
</comment>
<feature type="transmembrane region" description="Helical" evidence="1">
    <location>
        <begin position="6"/>
        <end position="38"/>
    </location>
</feature>
<name>A0A099EY04_9RHOB</name>
<keyword evidence="1" id="KW-0812">Transmembrane</keyword>
<dbReference type="PANTHER" id="PTHR35813">
    <property type="entry name" value="INNER MEMBRANE PROTEIN YBAN"/>
    <property type="match status" value="1"/>
</dbReference>
<dbReference type="PIRSF" id="PIRSF016789">
    <property type="entry name" value="DUF454"/>
    <property type="match status" value="1"/>
</dbReference>
<reference evidence="2 3" key="2">
    <citation type="submission" date="2014-10" db="EMBL/GenBank/DDBJ databases">
        <title>Paracoccus sanguinis sp. nov., isolated from clinical specimens of New York State patients.</title>
        <authorList>
            <person name="Mingle L.A."/>
            <person name="Cole J.A."/>
            <person name="Lapierre P."/>
            <person name="Musser K.A."/>
        </authorList>
    </citation>
    <scope>NUCLEOTIDE SEQUENCE [LARGE SCALE GENOMIC DNA]</scope>
    <source>
        <strain evidence="2 3">HAMBI 3106</strain>
    </source>
</reference>
<gene>
    <name evidence="2" type="ORF">IC63_14040</name>
</gene>
<evidence type="ECO:0000313" key="2">
    <source>
        <dbReference type="EMBL" id="KGJ02866.1"/>
    </source>
</evidence>
<feature type="transmembrane region" description="Helical" evidence="1">
    <location>
        <begin position="100"/>
        <end position="116"/>
    </location>
</feature>
<feature type="transmembrane region" description="Helical" evidence="1">
    <location>
        <begin position="76"/>
        <end position="94"/>
    </location>
</feature>
<dbReference type="OrthoDB" id="9816293at2"/>
<protein>
    <recommendedName>
        <fullName evidence="4">DUF454 domain-containing protein</fullName>
    </recommendedName>
</protein>
<evidence type="ECO:0008006" key="4">
    <source>
        <dbReference type="Google" id="ProtNLM"/>
    </source>
</evidence>
<dbReference type="Pfam" id="PF04304">
    <property type="entry name" value="DUF454"/>
    <property type="match status" value="1"/>
</dbReference>
<organism evidence="2 3">
    <name type="scientific">Paracoccus sphaerophysae</name>
    <dbReference type="NCBI Taxonomy" id="690417"/>
    <lineage>
        <taxon>Bacteria</taxon>
        <taxon>Pseudomonadati</taxon>
        <taxon>Pseudomonadota</taxon>
        <taxon>Alphaproteobacteria</taxon>
        <taxon>Rhodobacterales</taxon>
        <taxon>Paracoccaceae</taxon>
        <taxon>Paracoccus</taxon>
    </lineage>
</organism>
<keyword evidence="3" id="KW-1185">Reference proteome</keyword>
<dbReference type="InterPro" id="IPR007401">
    <property type="entry name" value="DUF454"/>
</dbReference>
<keyword evidence="1" id="KW-1133">Transmembrane helix</keyword>
<dbReference type="GO" id="GO:0005886">
    <property type="term" value="C:plasma membrane"/>
    <property type="evidence" value="ECO:0007669"/>
    <property type="project" value="TreeGrafter"/>
</dbReference>
<dbReference type="EMBL" id="JRKS01000060">
    <property type="protein sequence ID" value="KGJ02866.1"/>
    <property type="molecule type" value="Genomic_DNA"/>
</dbReference>
<sequence>MREMRTWFWWFVGFAGLGLAIVGTVMPIMPTVPFLIVATYGFNRSSPRFHAWIMEHRIFGPQIREWLDHRAIDPRVKAFVVVSMAVGLAVSFFLLPRPWWLLQVAVLVLVGAYVVTRPNPPKP</sequence>